<keyword evidence="16" id="KW-0411">Iron-sulfur</keyword>
<protein>
    <recommendedName>
        <fullName evidence="5">Oxygen sensor histidine kinase NreB</fullName>
        <ecNumber evidence="4">2.7.13.3</ecNumber>
    </recommendedName>
    <alternativeName>
        <fullName evidence="18">Nitrogen regulation protein B</fullName>
    </alternativeName>
</protein>
<dbReference type="PANTHER" id="PTHR24421">
    <property type="entry name" value="NITRATE/NITRITE SENSOR PROTEIN NARX-RELATED"/>
    <property type="match status" value="1"/>
</dbReference>
<dbReference type="SUPFAM" id="SSF55874">
    <property type="entry name" value="ATPase domain of HSP90 chaperone/DNA topoisomerase II/histidine kinase"/>
    <property type="match status" value="1"/>
</dbReference>
<evidence type="ECO:0000313" key="20">
    <source>
        <dbReference type="EMBL" id="MDA5401513.1"/>
    </source>
</evidence>
<keyword evidence="11" id="KW-0547">Nucleotide-binding</keyword>
<keyword evidence="13" id="KW-0067">ATP-binding</keyword>
<keyword evidence="8" id="KW-0597">Phosphoprotein</keyword>
<dbReference type="Pfam" id="PF02518">
    <property type="entry name" value="HATPase_c"/>
    <property type="match status" value="1"/>
</dbReference>
<evidence type="ECO:0000256" key="13">
    <source>
        <dbReference type="ARBA" id="ARBA00022840"/>
    </source>
</evidence>
<keyword evidence="6" id="KW-0004">4Fe-4S</keyword>
<dbReference type="AlphaFoldDB" id="A0A9X3ZK26"/>
<comment type="subcellular location">
    <subcellularLocation>
        <location evidence="3">Cytoplasm</location>
    </subcellularLocation>
</comment>
<dbReference type="PROSITE" id="PS50109">
    <property type="entry name" value="HIS_KIN"/>
    <property type="match status" value="1"/>
</dbReference>
<evidence type="ECO:0000256" key="2">
    <source>
        <dbReference type="ARBA" id="ARBA00001966"/>
    </source>
</evidence>
<proteinExistence type="predicted"/>
<dbReference type="CDD" id="cd16917">
    <property type="entry name" value="HATPase_UhpB-NarQ-NarX-like"/>
    <property type="match status" value="1"/>
</dbReference>
<evidence type="ECO:0000313" key="21">
    <source>
        <dbReference type="Proteomes" id="UP001151234"/>
    </source>
</evidence>
<evidence type="ECO:0000256" key="17">
    <source>
        <dbReference type="ARBA" id="ARBA00024827"/>
    </source>
</evidence>
<comment type="cofactor">
    <cofactor evidence="2">
        <name>[4Fe-4S] cluster</name>
        <dbReference type="ChEBI" id="CHEBI:49883"/>
    </cofactor>
</comment>
<dbReference type="InterPro" id="IPR050482">
    <property type="entry name" value="Sensor_HK_TwoCompSys"/>
</dbReference>
<evidence type="ECO:0000256" key="9">
    <source>
        <dbReference type="ARBA" id="ARBA00022679"/>
    </source>
</evidence>
<dbReference type="InterPro" id="IPR011712">
    <property type="entry name" value="Sig_transdc_His_kin_sub3_dim/P"/>
</dbReference>
<dbReference type="Gene3D" id="3.30.565.10">
    <property type="entry name" value="Histidine kinase-like ATPase, C-terminal domain"/>
    <property type="match status" value="1"/>
</dbReference>
<reference evidence="20" key="1">
    <citation type="submission" date="2022-11" db="EMBL/GenBank/DDBJ databases">
        <title>Draft genome sequence of Hoeflea poritis E7-10 and Hoeflea prorocentri PM5-8, separated from scleractinian coral Porites lutea and marine dinoflagellate.</title>
        <authorList>
            <person name="Zhang G."/>
            <person name="Wei Q."/>
            <person name="Cai L."/>
        </authorList>
    </citation>
    <scope>NUCLEOTIDE SEQUENCE</scope>
    <source>
        <strain evidence="20">PM5-8</strain>
    </source>
</reference>
<dbReference type="EC" id="2.7.13.3" evidence="4"/>
<keyword evidence="21" id="KW-1185">Reference proteome</keyword>
<evidence type="ECO:0000256" key="8">
    <source>
        <dbReference type="ARBA" id="ARBA00022553"/>
    </source>
</evidence>
<dbReference type="GO" id="GO:0046983">
    <property type="term" value="F:protein dimerization activity"/>
    <property type="evidence" value="ECO:0007669"/>
    <property type="project" value="InterPro"/>
</dbReference>
<keyword evidence="9" id="KW-0808">Transferase</keyword>
<gene>
    <name evidence="20" type="ORF">OQ273_23300</name>
</gene>
<dbReference type="InterPro" id="IPR036890">
    <property type="entry name" value="HATPase_C_sf"/>
</dbReference>
<evidence type="ECO:0000259" key="19">
    <source>
        <dbReference type="PROSITE" id="PS50109"/>
    </source>
</evidence>
<keyword evidence="10" id="KW-0479">Metal-binding</keyword>
<dbReference type="Gene3D" id="3.30.450.40">
    <property type="match status" value="1"/>
</dbReference>
<evidence type="ECO:0000256" key="11">
    <source>
        <dbReference type="ARBA" id="ARBA00022741"/>
    </source>
</evidence>
<sequence>MSDSVDLDEHPDSMLMRLRAISRAIAGPLDYDLVLENFAKEMQKILPHNHLDIVLLHGAGMQVCYEAGISTAWTDSAKTLRPTATSPIRDLLLGRVDKIVSADAQTDRRFLFLGADNQPIFDADLRSRIIVPLTIKGRIIGSLALSSHQIGQYTEEMCDRAQAAADLLAPYLFALEEGRRAREAAVAQAEAQGREEALRLGVQRLTEGIERERQRLAMDLHDQTLADLARLVRRLGRLRREVPPDLGELVTIETDLGRALDDLRSIVENMRPGVLQLFGFSDAVEAQLDRAVSARGRKPETSVRDLTGGAVDALPETVRTALFRIAQEAVTNAVKHADASQITVEISSAPSSIVVVIEDDGVGIDPQALSSSGGLDNIRTRARLISAHVEFGSTPGEGTRISVKLPVTPADGSQA</sequence>
<feature type="domain" description="Histidine kinase" evidence="19">
    <location>
        <begin position="322"/>
        <end position="409"/>
    </location>
</feature>
<dbReference type="InterPro" id="IPR003594">
    <property type="entry name" value="HATPase_dom"/>
</dbReference>
<dbReference type="GO" id="GO:0000155">
    <property type="term" value="F:phosphorelay sensor kinase activity"/>
    <property type="evidence" value="ECO:0007669"/>
    <property type="project" value="InterPro"/>
</dbReference>
<dbReference type="InterPro" id="IPR003018">
    <property type="entry name" value="GAF"/>
</dbReference>
<dbReference type="PANTHER" id="PTHR24421:SF10">
    <property type="entry name" value="NITRATE_NITRITE SENSOR PROTEIN NARQ"/>
    <property type="match status" value="1"/>
</dbReference>
<dbReference type="GO" id="GO:0005737">
    <property type="term" value="C:cytoplasm"/>
    <property type="evidence" value="ECO:0007669"/>
    <property type="project" value="UniProtKB-SubCell"/>
</dbReference>
<comment type="function">
    <text evidence="17">Member of the two-component regulatory system NreB/NreC involved in the control of dissimilatory nitrate/nitrite reduction in response to oxygen. NreB functions as a direct oxygen sensor histidine kinase which is autophosphorylated, in the absence of oxygen, probably at the conserved histidine residue, and transfers its phosphate group probably to a conserved aspartate residue of NreC. NreB/NreC activates the expression of the nitrate (narGHJI) and nitrite (nir) reductase operons, as well as the putative nitrate transporter gene narT.</text>
</comment>
<evidence type="ECO:0000256" key="1">
    <source>
        <dbReference type="ARBA" id="ARBA00000085"/>
    </source>
</evidence>
<keyword evidence="12 20" id="KW-0418">Kinase</keyword>
<dbReference type="InterPro" id="IPR005467">
    <property type="entry name" value="His_kinase_dom"/>
</dbReference>
<dbReference type="InterPro" id="IPR004358">
    <property type="entry name" value="Sig_transdc_His_kin-like_C"/>
</dbReference>
<dbReference type="Pfam" id="PF07730">
    <property type="entry name" value="HisKA_3"/>
    <property type="match status" value="1"/>
</dbReference>
<keyword evidence="15" id="KW-0902">Two-component regulatory system</keyword>
<evidence type="ECO:0000256" key="12">
    <source>
        <dbReference type="ARBA" id="ARBA00022777"/>
    </source>
</evidence>
<dbReference type="InterPro" id="IPR029016">
    <property type="entry name" value="GAF-like_dom_sf"/>
</dbReference>
<dbReference type="SMART" id="SM00387">
    <property type="entry name" value="HATPase_c"/>
    <property type="match status" value="1"/>
</dbReference>
<evidence type="ECO:0000256" key="5">
    <source>
        <dbReference type="ARBA" id="ARBA00017322"/>
    </source>
</evidence>
<evidence type="ECO:0000256" key="4">
    <source>
        <dbReference type="ARBA" id="ARBA00012438"/>
    </source>
</evidence>
<dbReference type="RefSeq" id="WP_267993497.1">
    <property type="nucleotide sequence ID" value="NZ_JAPJZI010000002.1"/>
</dbReference>
<comment type="caution">
    <text evidence="20">The sequence shown here is derived from an EMBL/GenBank/DDBJ whole genome shotgun (WGS) entry which is preliminary data.</text>
</comment>
<dbReference type="GO" id="GO:0046872">
    <property type="term" value="F:metal ion binding"/>
    <property type="evidence" value="ECO:0007669"/>
    <property type="project" value="UniProtKB-KW"/>
</dbReference>
<keyword evidence="14" id="KW-0408">Iron</keyword>
<organism evidence="20 21">
    <name type="scientific">Hoeflea prorocentri</name>
    <dbReference type="NCBI Taxonomy" id="1922333"/>
    <lineage>
        <taxon>Bacteria</taxon>
        <taxon>Pseudomonadati</taxon>
        <taxon>Pseudomonadota</taxon>
        <taxon>Alphaproteobacteria</taxon>
        <taxon>Hyphomicrobiales</taxon>
        <taxon>Rhizobiaceae</taxon>
        <taxon>Hoeflea</taxon>
    </lineage>
</organism>
<evidence type="ECO:0000256" key="6">
    <source>
        <dbReference type="ARBA" id="ARBA00022485"/>
    </source>
</evidence>
<evidence type="ECO:0000256" key="3">
    <source>
        <dbReference type="ARBA" id="ARBA00004496"/>
    </source>
</evidence>
<evidence type="ECO:0000256" key="15">
    <source>
        <dbReference type="ARBA" id="ARBA00023012"/>
    </source>
</evidence>
<evidence type="ECO:0000256" key="16">
    <source>
        <dbReference type="ARBA" id="ARBA00023014"/>
    </source>
</evidence>
<keyword evidence="7" id="KW-0963">Cytoplasm</keyword>
<dbReference type="SUPFAM" id="SSF55781">
    <property type="entry name" value="GAF domain-like"/>
    <property type="match status" value="1"/>
</dbReference>
<name>A0A9X3ZK26_9HYPH</name>
<evidence type="ECO:0000256" key="10">
    <source>
        <dbReference type="ARBA" id="ARBA00022723"/>
    </source>
</evidence>
<comment type="catalytic activity">
    <reaction evidence="1">
        <text>ATP + protein L-histidine = ADP + protein N-phospho-L-histidine.</text>
        <dbReference type="EC" id="2.7.13.3"/>
    </reaction>
</comment>
<evidence type="ECO:0000256" key="18">
    <source>
        <dbReference type="ARBA" id="ARBA00030800"/>
    </source>
</evidence>
<dbReference type="GO" id="GO:0005524">
    <property type="term" value="F:ATP binding"/>
    <property type="evidence" value="ECO:0007669"/>
    <property type="project" value="UniProtKB-KW"/>
</dbReference>
<dbReference type="EMBL" id="JAPJZI010000002">
    <property type="protein sequence ID" value="MDA5401513.1"/>
    <property type="molecule type" value="Genomic_DNA"/>
</dbReference>
<dbReference type="GO" id="GO:0016020">
    <property type="term" value="C:membrane"/>
    <property type="evidence" value="ECO:0007669"/>
    <property type="project" value="InterPro"/>
</dbReference>
<dbReference type="Pfam" id="PF01590">
    <property type="entry name" value="GAF"/>
    <property type="match status" value="1"/>
</dbReference>
<dbReference type="GO" id="GO:0051539">
    <property type="term" value="F:4 iron, 4 sulfur cluster binding"/>
    <property type="evidence" value="ECO:0007669"/>
    <property type="project" value="UniProtKB-KW"/>
</dbReference>
<evidence type="ECO:0000256" key="14">
    <source>
        <dbReference type="ARBA" id="ARBA00023004"/>
    </source>
</evidence>
<accession>A0A9X3ZK26</accession>
<dbReference type="Proteomes" id="UP001151234">
    <property type="component" value="Unassembled WGS sequence"/>
</dbReference>
<dbReference type="PRINTS" id="PR00344">
    <property type="entry name" value="BCTRLSENSOR"/>
</dbReference>
<evidence type="ECO:0000256" key="7">
    <source>
        <dbReference type="ARBA" id="ARBA00022490"/>
    </source>
</evidence>